<protein>
    <submittedName>
        <fullName evidence="2">Uncharacterized protein</fullName>
    </submittedName>
</protein>
<reference evidence="2 3" key="1">
    <citation type="submission" date="2021-03" db="EMBL/GenBank/DDBJ databases">
        <title>Sequencing the genomes of 1000 actinobacteria strains.</title>
        <authorList>
            <person name="Klenk H.-P."/>
        </authorList>
    </citation>
    <scope>NUCLEOTIDE SEQUENCE [LARGE SCALE GENOMIC DNA]</scope>
    <source>
        <strain evidence="2 3">DSM 44580</strain>
    </source>
</reference>
<feature type="compositionally biased region" description="Basic residues" evidence="1">
    <location>
        <begin position="11"/>
        <end position="21"/>
    </location>
</feature>
<feature type="region of interest" description="Disordered" evidence="1">
    <location>
        <begin position="1"/>
        <end position="32"/>
    </location>
</feature>
<comment type="caution">
    <text evidence="2">The sequence shown here is derived from an EMBL/GenBank/DDBJ whole genome shotgun (WGS) entry which is preliminary data.</text>
</comment>
<proteinExistence type="predicted"/>
<dbReference type="Proteomes" id="UP001519363">
    <property type="component" value="Unassembled WGS sequence"/>
</dbReference>
<evidence type="ECO:0000313" key="3">
    <source>
        <dbReference type="Proteomes" id="UP001519363"/>
    </source>
</evidence>
<dbReference type="RefSeq" id="WP_143342775.1">
    <property type="nucleotide sequence ID" value="NZ_JAGIOO010000001.1"/>
</dbReference>
<evidence type="ECO:0000313" key="2">
    <source>
        <dbReference type="EMBL" id="MBP2471834.1"/>
    </source>
</evidence>
<gene>
    <name evidence="2" type="ORF">JOF53_000706</name>
</gene>
<accession>A0ABS5A6J7</accession>
<name>A0ABS5A6J7_9PSEU</name>
<sequence>MTRRGHDLSVRPRKRSRRHGGAGKPGESREPGMYLASVDLLVPVDPSLQTDSQRVAVVEDLWWCVQVQEWRRRRPPWWRLSARWRAQARELAEKRERIADLLNG</sequence>
<keyword evidence="3" id="KW-1185">Reference proteome</keyword>
<organism evidence="2 3">
    <name type="scientific">Crossiella equi</name>
    <dbReference type="NCBI Taxonomy" id="130796"/>
    <lineage>
        <taxon>Bacteria</taxon>
        <taxon>Bacillati</taxon>
        <taxon>Actinomycetota</taxon>
        <taxon>Actinomycetes</taxon>
        <taxon>Pseudonocardiales</taxon>
        <taxon>Pseudonocardiaceae</taxon>
        <taxon>Crossiella</taxon>
    </lineage>
</organism>
<evidence type="ECO:0000256" key="1">
    <source>
        <dbReference type="SAM" id="MobiDB-lite"/>
    </source>
</evidence>
<dbReference type="EMBL" id="JAGIOO010000001">
    <property type="protein sequence ID" value="MBP2471834.1"/>
    <property type="molecule type" value="Genomic_DNA"/>
</dbReference>
<feature type="compositionally biased region" description="Basic and acidic residues" evidence="1">
    <location>
        <begin position="1"/>
        <end position="10"/>
    </location>
</feature>